<dbReference type="InterPro" id="IPR028082">
    <property type="entry name" value="Peripla_BP_I"/>
</dbReference>
<feature type="domain" description="Leucine-binding protein" evidence="4">
    <location>
        <begin position="39"/>
        <end position="373"/>
    </location>
</feature>
<dbReference type="AlphaFoldDB" id="A1E026"/>
<dbReference type="SUPFAM" id="SSF53822">
    <property type="entry name" value="Periplasmic binding protein-like I"/>
    <property type="match status" value="1"/>
</dbReference>
<name>A1E026_9SPHN</name>
<dbReference type="CDD" id="cd06333">
    <property type="entry name" value="PBP1_ABC_RPA1789-like"/>
    <property type="match status" value="1"/>
</dbReference>
<evidence type="ECO:0000313" key="5">
    <source>
        <dbReference type="EMBL" id="ABK92272.1"/>
    </source>
</evidence>
<comment type="similarity">
    <text evidence="1">Belongs to the leucine-binding protein family.</text>
</comment>
<dbReference type="Pfam" id="PF13458">
    <property type="entry name" value="Peripla_BP_6"/>
    <property type="match status" value="1"/>
</dbReference>
<dbReference type="InterPro" id="IPR051010">
    <property type="entry name" value="BCAA_transport"/>
</dbReference>
<sequence>MFDGYRRRVCVRLVAGGSSNQAAVENRCLSVRHWPCFLSGRGAMKTVEMYVEAINAAGGIDGRKVEFQGYDDESDASRANTLVKRLIENDKVHVIIGGSTTGATMSAVPLVERAGIAMLSLAGGSVITDPVKKFVFRLAHNDAMVVSRLYDHMLGRGIKSIGIIAGSDAFGRSCLSFAQKLAPGKGVKILRDESYNAKDTDMTVQLTKLRQEPGLQAIFNCGFGEPAAIATKNYKQLGITVPHYGTHALASDAFVKLAAGAAEDMIMANGPILVWDQLPASDPQQPVVQSYVKAYRAKFNEAPSFIAGIAHDSFFAIREAVRRSGSIEPAKIRDAIEKGNAFVGVTGHFRMMNETDHIGLTPDSLRIVQVKNGRWKLVE</sequence>
<protein>
    <submittedName>
        <fullName evidence="5">Putative periplasmic binding protein</fullName>
    </submittedName>
</protein>
<keyword evidence="2" id="KW-0732">Signal</keyword>
<dbReference type="PANTHER" id="PTHR30483:SF38">
    <property type="entry name" value="BLR7848 PROTEIN"/>
    <property type="match status" value="1"/>
</dbReference>
<gene>
    <name evidence="5" type="primary">IpfG</name>
</gene>
<reference evidence="5" key="1">
    <citation type="journal article" date="2013" name="Microbiology">
        <title>Genetic and chemical characterization of ibuprofen degradation by Sphingomonas Ibu-2.</title>
        <authorList>
            <person name="Murdoch R.W."/>
            <person name="Hay A.G."/>
        </authorList>
    </citation>
    <scope>NUCLEOTIDE SEQUENCE</scope>
    <source>
        <strain evidence="5">Ibu-2</strain>
    </source>
</reference>
<dbReference type="PANTHER" id="PTHR30483">
    <property type="entry name" value="LEUCINE-SPECIFIC-BINDING PROTEIN"/>
    <property type="match status" value="1"/>
</dbReference>
<evidence type="ECO:0000256" key="1">
    <source>
        <dbReference type="ARBA" id="ARBA00010062"/>
    </source>
</evidence>
<keyword evidence="3" id="KW-0029">Amino-acid transport</keyword>
<accession>A1E026</accession>
<dbReference type="Gene3D" id="3.40.50.2300">
    <property type="match status" value="2"/>
</dbReference>
<dbReference type="EMBL" id="EF090268">
    <property type="protein sequence ID" value="ABK92272.1"/>
    <property type="molecule type" value="Genomic_DNA"/>
</dbReference>
<keyword evidence="3" id="KW-0813">Transport</keyword>
<dbReference type="SMR" id="A1E026"/>
<dbReference type="InterPro" id="IPR028081">
    <property type="entry name" value="Leu-bd"/>
</dbReference>
<evidence type="ECO:0000259" key="4">
    <source>
        <dbReference type="Pfam" id="PF13458"/>
    </source>
</evidence>
<evidence type="ECO:0000256" key="2">
    <source>
        <dbReference type="ARBA" id="ARBA00022729"/>
    </source>
</evidence>
<organism evidence="5">
    <name type="scientific">Sphingomonas sp. Ibu-2</name>
    <dbReference type="NCBI Taxonomy" id="412900"/>
    <lineage>
        <taxon>Bacteria</taxon>
        <taxon>Pseudomonadati</taxon>
        <taxon>Pseudomonadota</taxon>
        <taxon>Alphaproteobacteria</taxon>
        <taxon>Sphingomonadales</taxon>
        <taxon>Sphingomonadaceae</taxon>
        <taxon>Sphingomonas</taxon>
    </lineage>
</organism>
<proteinExistence type="inferred from homology"/>
<evidence type="ECO:0000256" key="3">
    <source>
        <dbReference type="ARBA" id="ARBA00022970"/>
    </source>
</evidence>
<dbReference type="GO" id="GO:0006865">
    <property type="term" value="P:amino acid transport"/>
    <property type="evidence" value="ECO:0007669"/>
    <property type="project" value="UniProtKB-KW"/>
</dbReference>